<proteinExistence type="predicted"/>
<reference evidence="3 4" key="1">
    <citation type="journal article" date="2019" name="Gigascience">
        <title>Whole-genome sequence of the oriental lung fluke Paragonimus westermani.</title>
        <authorList>
            <person name="Oey H."/>
            <person name="Zakrzewski M."/>
            <person name="Narain K."/>
            <person name="Devi K.R."/>
            <person name="Agatsuma T."/>
            <person name="Nawaratna S."/>
            <person name="Gobert G.N."/>
            <person name="Jones M.K."/>
            <person name="Ragan M.A."/>
            <person name="McManus D.P."/>
            <person name="Krause L."/>
        </authorList>
    </citation>
    <scope>NUCLEOTIDE SEQUENCE [LARGE SCALE GENOMIC DNA]</scope>
    <source>
        <strain evidence="3 4">IND2009</strain>
    </source>
</reference>
<dbReference type="Gene3D" id="3.30.70.270">
    <property type="match status" value="1"/>
</dbReference>
<evidence type="ECO:0000313" key="3">
    <source>
        <dbReference type="EMBL" id="KAA3679524.1"/>
    </source>
</evidence>
<feature type="domain" description="Reverse transcriptase/retrotransposon-derived protein RNase H-like" evidence="2">
    <location>
        <begin position="101"/>
        <end position="189"/>
    </location>
</feature>
<feature type="region of interest" description="Disordered" evidence="1">
    <location>
        <begin position="273"/>
        <end position="300"/>
    </location>
</feature>
<protein>
    <recommendedName>
        <fullName evidence="2">Reverse transcriptase/retrotransposon-derived protein RNase H-like domain-containing protein</fullName>
    </recommendedName>
</protein>
<evidence type="ECO:0000313" key="4">
    <source>
        <dbReference type="Proteomes" id="UP000324629"/>
    </source>
</evidence>
<dbReference type="InterPro" id="IPR043128">
    <property type="entry name" value="Rev_trsase/Diguanyl_cyclase"/>
</dbReference>
<dbReference type="EMBL" id="QNGE01000712">
    <property type="protein sequence ID" value="KAA3679524.1"/>
    <property type="molecule type" value="Genomic_DNA"/>
</dbReference>
<organism evidence="3 4">
    <name type="scientific">Paragonimus westermani</name>
    <dbReference type="NCBI Taxonomy" id="34504"/>
    <lineage>
        <taxon>Eukaryota</taxon>
        <taxon>Metazoa</taxon>
        <taxon>Spiralia</taxon>
        <taxon>Lophotrochozoa</taxon>
        <taxon>Platyhelminthes</taxon>
        <taxon>Trematoda</taxon>
        <taxon>Digenea</taxon>
        <taxon>Plagiorchiida</taxon>
        <taxon>Troglotremata</taxon>
        <taxon>Troglotrematidae</taxon>
        <taxon>Paragonimus</taxon>
    </lineage>
</organism>
<sequence>MAEAWSDHYVTVLLPMLKSVTLNMETVRSAWLRQSPTTISHGVIKPDPERFRALRELPPPPDLKPQQRTVGMFACYSNWISHLSDKIHNLIHNKIFPLPDRVQQIFEDLKRELENAAVVTVNFQIPLVVETDASDTAIAATLNQDGRPVAFSSRNLNPSERNHSHLEKEAYAIVEAFRKQRQYLLGGPVLLKKQQRASKYDPVVEEVELLDCNPQYAHVRLPNGKEETVSMKHLATREEPDDLGTSECLADANDLIEATEVGHEMYCNDEAADSPTPTNHEMLKQKQQRLHPYNLRGREA</sequence>
<keyword evidence="4" id="KW-1185">Reference proteome</keyword>
<dbReference type="Pfam" id="PF17919">
    <property type="entry name" value="RT_RNaseH_2"/>
    <property type="match status" value="1"/>
</dbReference>
<dbReference type="PANTHER" id="PTHR33064:SF37">
    <property type="entry name" value="RIBONUCLEASE H"/>
    <property type="match status" value="1"/>
</dbReference>
<accession>A0A5J4NVJ3</accession>
<dbReference type="Proteomes" id="UP000324629">
    <property type="component" value="Unassembled WGS sequence"/>
</dbReference>
<gene>
    <name evidence="3" type="ORF">DEA37_0000324</name>
</gene>
<name>A0A5J4NVJ3_9TREM</name>
<dbReference type="SUPFAM" id="SSF56672">
    <property type="entry name" value="DNA/RNA polymerases"/>
    <property type="match status" value="1"/>
</dbReference>
<dbReference type="InterPro" id="IPR043502">
    <property type="entry name" value="DNA/RNA_pol_sf"/>
</dbReference>
<dbReference type="AlphaFoldDB" id="A0A5J4NVJ3"/>
<evidence type="ECO:0000259" key="2">
    <source>
        <dbReference type="Pfam" id="PF17919"/>
    </source>
</evidence>
<dbReference type="InterPro" id="IPR041577">
    <property type="entry name" value="RT_RNaseH_2"/>
</dbReference>
<dbReference type="InterPro" id="IPR051320">
    <property type="entry name" value="Viral_Replic_Matur_Polypro"/>
</dbReference>
<comment type="caution">
    <text evidence="3">The sequence shown here is derived from an EMBL/GenBank/DDBJ whole genome shotgun (WGS) entry which is preliminary data.</text>
</comment>
<evidence type="ECO:0000256" key="1">
    <source>
        <dbReference type="SAM" id="MobiDB-lite"/>
    </source>
</evidence>
<dbReference type="PANTHER" id="PTHR33064">
    <property type="entry name" value="POL PROTEIN"/>
    <property type="match status" value="1"/>
</dbReference>